<reference evidence="1 2" key="1">
    <citation type="submission" date="2018-06" db="EMBL/GenBank/DDBJ databases">
        <title>Extensive metabolic versatility and redundancy in microbially diverse, dynamic hydrothermal sediments.</title>
        <authorList>
            <person name="Dombrowski N."/>
            <person name="Teske A."/>
            <person name="Baker B.J."/>
        </authorList>
    </citation>
    <scope>NUCLEOTIDE SEQUENCE [LARGE SCALE GENOMIC DNA]</scope>
    <source>
        <strain evidence="1">B3_G15</strain>
    </source>
</reference>
<organism evidence="1 2">
    <name type="scientific">Aerophobetes bacterium</name>
    <dbReference type="NCBI Taxonomy" id="2030807"/>
    <lineage>
        <taxon>Bacteria</taxon>
        <taxon>Candidatus Aerophobota</taxon>
    </lineage>
</organism>
<name>A0A662D7I0_UNCAE</name>
<sequence>MRSRVFDTKAFPGQVGLVKEEFNIRKVKRSNECFRRRVTILVVNEYLLADGDIHRAFYLEADLYRRLKKHNLSCDPTEEEIRCRELPRRNTEKIKHFNPLKLVSENFVGENKRPYLLTEKIIHI</sequence>
<dbReference type="AlphaFoldDB" id="A0A662D7I0"/>
<gene>
    <name evidence="1" type="ORF">DRJ04_08175</name>
</gene>
<accession>A0A662D7I0</accession>
<evidence type="ECO:0000313" key="1">
    <source>
        <dbReference type="EMBL" id="RLE11385.1"/>
    </source>
</evidence>
<protein>
    <submittedName>
        <fullName evidence="1">Uncharacterized protein</fullName>
    </submittedName>
</protein>
<dbReference type="EMBL" id="QMQA01000257">
    <property type="protein sequence ID" value="RLE11385.1"/>
    <property type="molecule type" value="Genomic_DNA"/>
</dbReference>
<feature type="non-terminal residue" evidence="1">
    <location>
        <position position="124"/>
    </location>
</feature>
<proteinExistence type="predicted"/>
<comment type="caution">
    <text evidence="1">The sequence shown here is derived from an EMBL/GenBank/DDBJ whole genome shotgun (WGS) entry which is preliminary data.</text>
</comment>
<dbReference type="Proteomes" id="UP000280417">
    <property type="component" value="Unassembled WGS sequence"/>
</dbReference>
<evidence type="ECO:0000313" key="2">
    <source>
        <dbReference type="Proteomes" id="UP000280417"/>
    </source>
</evidence>